<dbReference type="GO" id="GO:0003725">
    <property type="term" value="F:double-stranded RNA binding"/>
    <property type="evidence" value="ECO:0007669"/>
    <property type="project" value="InterPro"/>
</dbReference>
<dbReference type="PANTHER" id="PTHR13507:SF0">
    <property type="entry name" value="PRKR-INTERACTING PROTEIN 1"/>
    <property type="match status" value="1"/>
</dbReference>
<dbReference type="EMBL" id="MUNK01000033">
    <property type="protein sequence ID" value="OTA36330.1"/>
    <property type="molecule type" value="Genomic_DNA"/>
</dbReference>
<feature type="compositionally biased region" description="Polar residues" evidence="1">
    <location>
        <begin position="1"/>
        <end position="18"/>
    </location>
</feature>
<dbReference type="OrthoDB" id="10067079at2759"/>
<dbReference type="GO" id="GO:0019901">
    <property type="term" value="F:protein kinase binding"/>
    <property type="evidence" value="ECO:0007669"/>
    <property type="project" value="TreeGrafter"/>
</dbReference>
<organism evidence="2 3">
    <name type="scientific">Hortaea werneckii EXF-2000</name>
    <dbReference type="NCBI Taxonomy" id="1157616"/>
    <lineage>
        <taxon>Eukaryota</taxon>
        <taxon>Fungi</taxon>
        <taxon>Dikarya</taxon>
        <taxon>Ascomycota</taxon>
        <taxon>Pezizomycotina</taxon>
        <taxon>Dothideomycetes</taxon>
        <taxon>Dothideomycetidae</taxon>
        <taxon>Mycosphaerellales</taxon>
        <taxon>Teratosphaeriaceae</taxon>
        <taxon>Hortaea</taxon>
    </lineage>
</organism>
<feature type="compositionally biased region" description="Gly residues" evidence="1">
    <location>
        <begin position="172"/>
        <end position="182"/>
    </location>
</feature>
<keyword evidence="3" id="KW-1185">Reference proteome</keyword>
<proteinExistence type="predicted"/>
<feature type="compositionally biased region" description="Pro residues" evidence="1">
    <location>
        <begin position="35"/>
        <end position="45"/>
    </location>
</feature>
<name>A0A1Z5TJZ8_HORWE</name>
<dbReference type="InParanoid" id="A0A1Z5TJZ8"/>
<dbReference type="InterPro" id="IPR009548">
    <property type="entry name" value="Prkrip1"/>
</dbReference>
<feature type="compositionally biased region" description="Basic residues" evidence="1">
    <location>
        <begin position="162"/>
        <end position="171"/>
    </location>
</feature>
<dbReference type="AlphaFoldDB" id="A0A1Z5TJZ8"/>
<feature type="compositionally biased region" description="Basic and acidic residues" evidence="1">
    <location>
        <begin position="183"/>
        <end position="193"/>
    </location>
</feature>
<dbReference type="Proteomes" id="UP000194280">
    <property type="component" value="Unassembled WGS sequence"/>
</dbReference>
<feature type="region of interest" description="Disordered" evidence="1">
    <location>
        <begin position="1"/>
        <end position="57"/>
    </location>
</feature>
<feature type="compositionally biased region" description="Basic and acidic residues" evidence="1">
    <location>
        <begin position="116"/>
        <end position="161"/>
    </location>
</feature>
<dbReference type="Pfam" id="PF06658">
    <property type="entry name" value="DUF1168"/>
    <property type="match status" value="1"/>
</dbReference>
<reference evidence="2 3" key="1">
    <citation type="submission" date="2017-01" db="EMBL/GenBank/DDBJ databases">
        <title>The recent genome duplication of the halophilic yeast Hortaea werneckii: insights from long-read sequencing.</title>
        <authorList>
            <person name="Sinha S."/>
            <person name="Flibotte S."/>
            <person name="Neira M."/>
            <person name="Lenassi M."/>
            <person name="Gostincar C."/>
            <person name="Stajich J.E."/>
            <person name="Nislow C.E."/>
        </authorList>
    </citation>
    <scope>NUCLEOTIDE SEQUENCE [LARGE SCALE GENOMIC DNA]</scope>
    <source>
        <strain evidence="2 3">EXF-2000</strain>
    </source>
</reference>
<dbReference type="GO" id="GO:0004860">
    <property type="term" value="F:protein kinase inhibitor activity"/>
    <property type="evidence" value="ECO:0007669"/>
    <property type="project" value="TreeGrafter"/>
</dbReference>
<comment type="caution">
    <text evidence="2">The sequence shown here is derived from an EMBL/GenBank/DDBJ whole genome shotgun (WGS) entry which is preliminary data.</text>
</comment>
<dbReference type="VEuPathDB" id="FungiDB:BTJ68_04492"/>
<evidence type="ECO:0000256" key="1">
    <source>
        <dbReference type="SAM" id="MobiDB-lite"/>
    </source>
</evidence>
<feature type="region of interest" description="Disordered" evidence="1">
    <location>
        <begin position="71"/>
        <end position="249"/>
    </location>
</feature>
<feature type="compositionally biased region" description="Basic and acidic residues" evidence="1">
    <location>
        <begin position="214"/>
        <end position="228"/>
    </location>
</feature>
<dbReference type="GO" id="GO:0005730">
    <property type="term" value="C:nucleolus"/>
    <property type="evidence" value="ECO:0007669"/>
    <property type="project" value="TreeGrafter"/>
</dbReference>
<gene>
    <name evidence="2" type="ORF">BTJ68_04492</name>
</gene>
<dbReference type="STRING" id="1157616.A0A1Z5TJZ8"/>
<evidence type="ECO:0008006" key="4">
    <source>
        <dbReference type="Google" id="ProtNLM"/>
    </source>
</evidence>
<accession>A0A1Z5TJZ8</accession>
<protein>
    <recommendedName>
        <fullName evidence="4">PRKR-interacting protein 1</fullName>
    </recommendedName>
</protein>
<evidence type="ECO:0000313" key="3">
    <source>
        <dbReference type="Proteomes" id="UP000194280"/>
    </source>
</evidence>
<sequence length="249" mass="26962">MYHTLTQVILDHNTSLSPTYPKAKEKKTNHARTNPRPPLPPPHQKIPPNTNDPHTQHQAYISTLFAHPDREIHIPSPSDQNPTGGAPAPPEIVTNVQGSSAGAGSGEFHVYKASRRRENERLKAMDEANEREVRDREFEDRVGEMRRRDEEVLRRNREKREKARARKRKGGKGGGGGGGGEGTDGKEGGEAGTKRKLGPARVVGAGWQDGEGEVDGRPGQKDGERDVSEGGEDGTEGGGGGGITIHDDD</sequence>
<dbReference type="PANTHER" id="PTHR13507">
    <property type="entry name" value="PRKR-INTERACTING PROTEIN 1"/>
    <property type="match status" value="1"/>
</dbReference>
<evidence type="ECO:0000313" key="2">
    <source>
        <dbReference type="EMBL" id="OTA36330.1"/>
    </source>
</evidence>